<proteinExistence type="inferred from homology"/>
<dbReference type="GO" id="GO:0009307">
    <property type="term" value="P:DNA restriction-modification system"/>
    <property type="evidence" value="ECO:0007669"/>
    <property type="project" value="UniProtKB-KW"/>
</dbReference>
<dbReference type="SUPFAM" id="SSF53335">
    <property type="entry name" value="S-adenosyl-L-methionine-dependent methyltransferases"/>
    <property type="match status" value="1"/>
</dbReference>
<reference evidence="10" key="1">
    <citation type="submission" date="2018-03" db="EMBL/GenBank/DDBJ databases">
        <authorList>
            <person name="Sun L."/>
            <person name="Liu H."/>
            <person name="Chen W."/>
            <person name="Huang K."/>
            <person name="Liu W."/>
            <person name="Gao X."/>
        </authorList>
    </citation>
    <scope>NUCLEOTIDE SEQUENCE [LARGE SCALE GENOMIC DNA]</scope>
    <source>
        <strain evidence="10">SH9</strain>
    </source>
</reference>
<dbReference type="InterPro" id="IPR001525">
    <property type="entry name" value="C5_MeTfrase"/>
</dbReference>
<accession>A0A2T1HT31</accession>
<evidence type="ECO:0000256" key="2">
    <source>
        <dbReference type="ARBA" id="ARBA00022603"/>
    </source>
</evidence>
<dbReference type="PROSITE" id="PS51679">
    <property type="entry name" value="SAM_MT_C5"/>
    <property type="match status" value="1"/>
</dbReference>
<evidence type="ECO:0000256" key="6">
    <source>
        <dbReference type="ARBA" id="ARBA00047422"/>
    </source>
</evidence>
<keyword evidence="10" id="KW-1185">Reference proteome</keyword>
<dbReference type="Proteomes" id="UP000239772">
    <property type="component" value="Unassembled WGS sequence"/>
</dbReference>
<dbReference type="Gene3D" id="3.90.120.10">
    <property type="entry name" value="DNA Methylase, subunit A, domain 2"/>
    <property type="match status" value="1"/>
</dbReference>
<protein>
    <recommendedName>
        <fullName evidence="1">DNA (cytosine-5-)-methyltransferase</fullName>
        <ecNumber evidence="1">2.1.1.37</ecNumber>
    </recommendedName>
</protein>
<feature type="active site" evidence="7">
    <location>
        <position position="80"/>
    </location>
</feature>
<dbReference type="EC" id="2.1.1.37" evidence="1"/>
<keyword evidence="4 7" id="KW-0949">S-adenosyl-L-methionine</keyword>
<dbReference type="PANTHER" id="PTHR46098">
    <property type="entry name" value="TRNA (CYTOSINE(38)-C(5))-METHYLTRANSFERASE"/>
    <property type="match status" value="1"/>
</dbReference>
<evidence type="ECO:0000256" key="8">
    <source>
        <dbReference type="RuleBase" id="RU000416"/>
    </source>
</evidence>
<evidence type="ECO:0000256" key="3">
    <source>
        <dbReference type="ARBA" id="ARBA00022679"/>
    </source>
</evidence>
<evidence type="ECO:0000313" key="9">
    <source>
        <dbReference type="EMBL" id="PSC04821.1"/>
    </source>
</evidence>
<dbReference type="Gene3D" id="3.40.50.150">
    <property type="entry name" value="Vaccinia Virus protein VP39"/>
    <property type="match status" value="1"/>
</dbReference>
<comment type="similarity">
    <text evidence="7 8">Belongs to the class I-like SAM-binding methyltransferase superfamily. C5-methyltransferase family.</text>
</comment>
<keyword evidence="3 7" id="KW-0808">Transferase</keyword>
<evidence type="ECO:0000256" key="7">
    <source>
        <dbReference type="PROSITE-ProRule" id="PRU01016"/>
    </source>
</evidence>
<keyword evidence="5" id="KW-0680">Restriction system</keyword>
<keyword evidence="2 7" id="KW-0489">Methyltransferase</keyword>
<name>A0A2T1HT31_9HYPH</name>
<organism evidence="9 10">
    <name type="scientific">Alsobacter soli</name>
    <dbReference type="NCBI Taxonomy" id="2109933"/>
    <lineage>
        <taxon>Bacteria</taxon>
        <taxon>Pseudomonadati</taxon>
        <taxon>Pseudomonadota</taxon>
        <taxon>Alphaproteobacteria</taxon>
        <taxon>Hyphomicrobiales</taxon>
        <taxon>Alsobacteraceae</taxon>
        <taxon>Alsobacter</taxon>
    </lineage>
</organism>
<dbReference type="PRINTS" id="PR00105">
    <property type="entry name" value="C5METTRFRASE"/>
</dbReference>
<dbReference type="RefSeq" id="WP_106337247.1">
    <property type="nucleotide sequence ID" value="NZ_PVZS01000011.1"/>
</dbReference>
<gene>
    <name evidence="9" type="ORF">SLNSH_12100</name>
</gene>
<dbReference type="NCBIfam" id="TIGR00675">
    <property type="entry name" value="dcm"/>
    <property type="match status" value="1"/>
</dbReference>
<evidence type="ECO:0000256" key="4">
    <source>
        <dbReference type="ARBA" id="ARBA00022691"/>
    </source>
</evidence>
<evidence type="ECO:0000256" key="1">
    <source>
        <dbReference type="ARBA" id="ARBA00011975"/>
    </source>
</evidence>
<comment type="catalytic activity">
    <reaction evidence="6">
        <text>a 2'-deoxycytidine in DNA + S-adenosyl-L-methionine = a 5-methyl-2'-deoxycytidine in DNA + S-adenosyl-L-homocysteine + H(+)</text>
        <dbReference type="Rhea" id="RHEA:13681"/>
        <dbReference type="Rhea" id="RHEA-COMP:11369"/>
        <dbReference type="Rhea" id="RHEA-COMP:11370"/>
        <dbReference type="ChEBI" id="CHEBI:15378"/>
        <dbReference type="ChEBI" id="CHEBI:57856"/>
        <dbReference type="ChEBI" id="CHEBI:59789"/>
        <dbReference type="ChEBI" id="CHEBI:85452"/>
        <dbReference type="ChEBI" id="CHEBI:85454"/>
        <dbReference type="EC" id="2.1.1.37"/>
    </reaction>
</comment>
<dbReference type="EMBL" id="PVZS01000011">
    <property type="protein sequence ID" value="PSC04821.1"/>
    <property type="molecule type" value="Genomic_DNA"/>
</dbReference>
<dbReference type="PANTHER" id="PTHR46098:SF1">
    <property type="entry name" value="TRNA (CYTOSINE(38)-C(5))-METHYLTRANSFERASE"/>
    <property type="match status" value="1"/>
</dbReference>
<dbReference type="OrthoDB" id="9813719at2"/>
<dbReference type="Pfam" id="PF00145">
    <property type="entry name" value="DNA_methylase"/>
    <property type="match status" value="1"/>
</dbReference>
<comment type="caution">
    <text evidence="9">The sequence shown here is derived from an EMBL/GenBank/DDBJ whole genome shotgun (WGS) entry which is preliminary data.</text>
</comment>
<dbReference type="InterPro" id="IPR029063">
    <property type="entry name" value="SAM-dependent_MTases_sf"/>
</dbReference>
<sequence>MGRAGRAQPTFYEFFAGGGMARAGLGAGWRCLFANDFDARKAASYRANWGDAEMRCGDIHALSPADLPDHADLAWASFPCQDLSLAGGGAGLAGARSGAFWGFHALIDGLRGEHRPPRLLVLENVGGALTSKGGRDFEALCAALARLGYVFGALMLDAERFLPQSRPRVFFVAAREELPSAPLATPGPGLWTTESLRSAQAMLPAPLAARWRWWRLPEAPARRVVLRDLIQDSPNDVAWHTPEETAYLLSLMAPPHRAKLEAAKASGRREVGALYRRTRRTPDGGKAQRAEVRFDGVAGCLRTASGGSSRQTIVVVEGERIRTRLLSAREAARLMGLPDSYVLPTRYNDAYHLAGDGLAVPVVAHLREHLLEPLLDLAAPLDVAAE</sequence>
<dbReference type="AlphaFoldDB" id="A0A2T1HT31"/>
<evidence type="ECO:0000256" key="5">
    <source>
        <dbReference type="ARBA" id="ARBA00022747"/>
    </source>
</evidence>
<dbReference type="GO" id="GO:0032259">
    <property type="term" value="P:methylation"/>
    <property type="evidence" value="ECO:0007669"/>
    <property type="project" value="UniProtKB-KW"/>
</dbReference>
<dbReference type="GO" id="GO:0003886">
    <property type="term" value="F:DNA (cytosine-5-)-methyltransferase activity"/>
    <property type="evidence" value="ECO:0007669"/>
    <property type="project" value="UniProtKB-EC"/>
</dbReference>
<evidence type="ECO:0000313" key="10">
    <source>
        <dbReference type="Proteomes" id="UP000239772"/>
    </source>
</evidence>
<dbReference type="InterPro" id="IPR050750">
    <property type="entry name" value="C5-MTase"/>
</dbReference>